<evidence type="ECO:0000313" key="17">
    <source>
        <dbReference type="Proteomes" id="UP001249851"/>
    </source>
</evidence>
<reference evidence="16" key="2">
    <citation type="journal article" date="2023" name="Science">
        <title>Genomic signatures of disease resistance in endangered staghorn corals.</title>
        <authorList>
            <person name="Vollmer S.V."/>
            <person name="Selwyn J.D."/>
            <person name="Despard B.A."/>
            <person name="Roesel C.L."/>
        </authorList>
    </citation>
    <scope>NUCLEOTIDE SEQUENCE</scope>
    <source>
        <strain evidence="16">K2</strain>
    </source>
</reference>
<dbReference type="FunFam" id="3.40.50.10180:FF:000001">
    <property type="entry name" value="Glycerate kinase"/>
    <property type="match status" value="1"/>
</dbReference>
<dbReference type="Gene3D" id="3.40.1480.10">
    <property type="entry name" value="MOFRL domain"/>
    <property type="match status" value="1"/>
</dbReference>
<dbReference type="EMBL" id="JARQWQ010000013">
    <property type="protein sequence ID" value="KAK2568119.1"/>
    <property type="molecule type" value="Genomic_DNA"/>
</dbReference>
<evidence type="ECO:0000256" key="2">
    <source>
        <dbReference type="ARBA" id="ARBA00001946"/>
    </source>
</evidence>
<protein>
    <recommendedName>
        <fullName evidence="7">Glycerate kinase</fullName>
        <ecNumber evidence="13">2.7.1.165</ecNumber>
        <ecNumber evidence="6">2.7.1.31</ecNumber>
    </recommendedName>
</protein>
<evidence type="ECO:0000259" key="15">
    <source>
        <dbReference type="Pfam" id="PF13660"/>
    </source>
</evidence>
<evidence type="ECO:0000256" key="8">
    <source>
        <dbReference type="ARBA" id="ARBA00022679"/>
    </source>
</evidence>
<dbReference type="PANTHER" id="PTHR12227:SF0">
    <property type="entry name" value="GLYCERATE KINASE"/>
    <property type="match status" value="1"/>
</dbReference>
<dbReference type="GO" id="GO:0005737">
    <property type="term" value="C:cytoplasm"/>
    <property type="evidence" value="ECO:0007669"/>
    <property type="project" value="TreeGrafter"/>
</dbReference>
<keyword evidence="9" id="KW-0547">Nucleotide-binding</keyword>
<organism evidence="16 17">
    <name type="scientific">Acropora cervicornis</name>
    <name type="common">Staghorn coral</name>
    <dbReference type="NCBI Taxonomy" id="6130"/>
    <lineage>
        <taxon>Eukaryota</taxon>
        <taxon>Metazoa</taxon>
        <taxon>Cnidaria</taxon>
        <taxon>Anthozoa</taxon>
        <taxon>Hexacorallia</taxon>
        <taxon>Scleractinia</taxon>
        <taxon>Astrocoeniina</taxon>
        <taxon>Acroporidae</taxon>
        <taxon>Acropora</taxon>
    </lineage>
</organism>
<evidence type="ECO:0000256" key="11">
    <source>
        <dbReference type="ARBA" id="ARBA00022840"/>
    </source>
</evidence>
<evidence type="ECO:0000313" key="16">
    <source>
        <dbReference type="EMBL" id="KAK2568119.1"/>
    </source>
</evidence>
<dbReference type="SUPFAM" id="SSF82544">
    <property type="entry name" value="GckA/TtuD-like"/>
    <property type="match status" value="1"/>
</dbReference>
<evidence type="ECO:0000256" key="9">
    <source>
        <dbReference type="ARBA" id="ARBA00022741"/>
    </source>
</evidence>
<evidence type="ECO:0000256" key="5">
    <source>
        <dbReference type="ARBA" id="ARBA00011738"/>
    </source>
</evidence>
<gene>
    <name evidence="16" type="ORF">P5673_008059</name>
</gene>
<comment type="caution">
    <text evidence="16">The sequence shown here is derived from an EMBL/GenBank/DDBJ whole genome shotgun (WGS) entry which is preliminary data.</text>
</comment>
<evidence type="ECO:0000256" key="7">
    <source>
        <dbReference type="ARBA" id="ARBA00020720"/>
    </source>
</evidence>
<dbReference type="FunFam" id="3.40.1480.10:FF:000003">
    <property type="entry name" value="D-glycerate 2-kinase"/>
    <property type="match status" value="1"/>
</dbReference>
<evidence type="ECO:0000259" key="14">
    <source>
        <dbReference type="Pfam" id="PF05161"/>
    </source>
</evidence>
<evidence type="ECO:0000256" key="3">
    <source>
        <dbReference type="ARBA" id="ARBA00005393"/>
    </source>
</evidence>
<dbReference type="EC" id="2.7.1.165" evidence="13"/>
<dbReference type="GO" id="GO:0005524">
    <property type="term" value="F:ATP binding"/>
    <property type="evidence" value="ECO:0007669"/>
    <property type="project" value="UniProtKB-KW"/>
</dbReference>
<keyword evidence="17" id="KW-1185">Reference proteome</keyword>
<dbReference type="PANTHER" id="PTHR12227">
    <property type="entry name" value="GLYCERATE KINASE"/>
    <property type="match status" value="1"/>
</dbReference>
<sequence length="532" mass="56743">MTFVFLKSVKNVTGRNLYSLWRSRWLSHFSINKDLQLKLKSDAQIIFKAALTAVSTQEMVKNNLTFHQNILSLKGREYAVNRNVSVVAFGKAVLGMAKATEDILRDNINRGMASVPIGLPDAIKASGNKELIEKSILSDDSPITMLEGAMNNLPDGKAYYAASRIKQIAEDVGENDILVVLISGGGSALLPFPVAGITLDDKLRTIKALASSGANIHELNIVRKNLSGLKGGKLAKAAFPAKVVSLILSDVIGDPLDIIASGPTVPDPSTPRDCLEVINKLNAKGKIPDGVIQYLQQSDQKGGHAKLDEFPHVQNVIVGSNRFAVEAAFKRAKELGYTPVVLSTTLSGEARDVGSMFSDLAQLAWNGHVPHHSPVTKALLSDNIINQVITARNSKKPVCIIAGGETTVTLQGKGSGGRNQELALALAIDVSKNAENFASKSDDKLKGGLVLLSAGTDGQDGPTPAAGAIADQCQVAEALNDGLDPQGFLKHNDSYSFYSTFKNGRDHLITGLTGTNVMDIQILLVFPPLIDL</sequence>
<comment type="cofactor">
    <cofactor evidence="2">
        <name>Mg(2+)</name>
        <dbReference type="ChEBI" id="CHEBI:18420"/>
    </cofactor>
</comment>
<keyword evidence="8" id="KW-0808">Transferase</keyword>
<keyword evidence="10 16" id="KW-0418">Kinase</keyword>
<evidence type="ECO:0000256" key="13">
    <source>
        <dbReference type="ARBA" id="ARBA00066758"/>
    </source>
</evidence>
<dbReference type="Pfam" id="PF13660">
    <property type="entry name" value="DUF4147"/>
    <property type="match status" value="1"/>
</dbReference>
<evidence type="ECO:0000256" key="1">
    <source>
        <dbReference type="ARBA" id="ARBA00000694"/>
    </source>
</evidence>
<comment type="catalytic activity">
    <reaction evidence="1">
        <text>(R)-glycerate + ATP = (2R)-3-phosphoglycerate + ADP + H(+)</text>
        <dbReference type="Rhea" id="RHEA:23516"/>
        <dbReference type="ChEBI" id="CHEBI:15378"/>
        <dbReference type="ChEBI" id="CHEBI:16659"/>
        <dbReference type="ChEBI" id="CHEBI:30616"/>
        <dbReference type="ChEBI" id="CHEBI:58272"/>
        <dbReference type="ChEBI" id="CHEBI:456216"/>
        <dbReference type="EC" id="2.7.1.31"/>
    </reaction>
</comment>
<evidence type="ECO:0000256" key="10">
    <source>
        <dbReference type="ARBA" id="ARBA00022777"/>
    </source>
</evidence>
<feature type="domain" description="MOFRL" evidence="14">
    <location>
        <begin position="398"/>
        <end position="519"/>
    </location>
</feature>
<comment type="similarity">
    <text evidence="4">Belongs to the glycerate kinase type-1 family.</text>
</comment>
<proteinExistence type="inferred from homology"/>
<name>A0AAD9QVE7_ACRCE</name>
<comment type="subunit">
    <text evidence="5">Homodimer.</text>
</comment>
<dbReference type="Proteomes" id="UP001249851">
    <property type="component" value="Unassembled WGS sequence"/>
</dbReference>
<dbReference type="EC" id="2.7.1.31" evidence="6"/>
<dbReference type="AlphaFoldDB" id="A0AAD9QVE7"/>
<evidence type="ECO:0000256" key="6">
    <source>
        <dbReference type="ARBA" id="ARBA00012101"/>
    </source>
</evidence>
<evidence type="ECO:0000256" key="4">
    <source>
        <dbReference type="ARBA" id="ARBA00006284"/>
    </source>
</evidence>
<dbReference type="GO" id="GO:0008887">
    <property type="term" value="F:glycerate kinase activity"/>
    <property type="evidence" value="ECO:0007669"/>
    <property type="project" value="UniProtKB-EC"/>
</dbReference>
<dbReference type="Gene3D" id="3.40.50.10180">
    <property type="entry name" value="Glycerate kinase, MOFRL-like N-terminal domain"/>
    <property type="match status" value="1"/>
</dbReference>
<accession>A0AAD9QVE7</accession>
<dbReference type="InterPro" id="IPR038614">
    <property type="entry name" value="GK_N_sf"/>
</dbReference>
<dbReference type="Pfam" id="PF05161">
    <property type="entry name" value="MOFRL"/>
    <property type="match status" value="1"/>
</dbReference>
<dbReference type="GO" id="GO:0043798">
    <property type="term" value="F:glycerate 2-kinase activity"/>
    <property type="evidence" value="ECO:0007669"/>
    <property type="project" value="UniProtKB-EC"/>
</dbReference>
<dbReference type="InterPro" id="IPR025286">
    <property type="entry name" value="MOFRL_assoc_dom"/>
</dbReference>
<evidence type="ECO:0000256" key="12">
    <source>
        <dbReference type="ARBA" id="ARBA00051351"/>
    </source>
</evidence>
<reference evidence="16" key="1">
    <citation type="journal article" date="2023" name="G3 (Bethesda)">
        <title>Whole genome assembly and annotation of the endangered Caribbean coral Acropora cervicornis.</title>
        <authorList>
            <person name="Selwyn J.D."/>
            <person name="Vollmer S.V."/>
        </authorList>
    </citation>
    <scope>NUCLEOTIDE SEQUENCE</scope>
    <source>
        <strain evidence="16">K2</strain>
    </source>
</reference>
<keyword evidence="11" id="KW-0067">ATP-binding</keyword>
<dbReference type="InterPro" id="IPR037035">
    <property type="entry name" value="GK-like_C_sf"/>
</dbReference>
<comment type="similarity">
    <text evidence="3">Belongs to the glycerate kinase type-2 family.</text>
</comment>
<feature type="domain" description="MOFRL-associated" evidence="15">
    <location>
        <begin position="43"/>
        <end position="296"/>
    </location>
</feature>
<dbReference type="InterPro" id="IPR007835">
    <property type="entry name" value="MOFRL"/>
</dbReference>
<comment type="catalytic activity">
    <reaction evidence="12">
        <text>(R)-glycerate + ATP = (2R)-2-phosphoglycerate + ADP + H(+)</text>
        <dbReference type="Rhea" id="RHEA:27377"/>
        <dbReference type="ChEBI" id="CHEBI:15378"/>
        <dbReference type="ChEBI" id="CHEBI:16659"/>
        <dbReference type="ChEBI" id="CHEBI:30616"/>
        <dbReference type="ChEBI" id="CHEBI:58289"/>
        <dbReference type="ChEBI" id="CHEBI:456216"/>
        <dbReference type="EC" id="2.7.1.165"/>
    </reaction>
</comment>
<dbReference type="InterPro" id="IPR039760">
    <property type="entry name" value="MOFRL_protein"/>
</dbReference>